<protein>
    <submittedName>
        <fullName evidence="1">Uncharacterized protein</fullName>
    </submittedName>
</protein>
<dbReference type="Proteomes" id="UP000054618">
    <property type="component" value="Unassembled WGS sequence"/>
</dbReference>
<evidence type="ECO:0000313" key="1">
    <source>
        <dbReference type="EMBL" id="KTD48062.1"/>
    </source>
</evidence>
<dbReference type="OrthoDB" id="9864168at2"/>
<evidence type="ECO:0000313" key="2">
    <source>
        <dbReference type="Proteomes" id="UP000054618"/>
    </source>
</evidence>
<gene>
    <name evidence="1" type="ORF">Lqui_2135</name>
</gene>
<reference evidence="1 2" key="1">
    <citation type="submission" date="2015-11" db="EMBL/GenBank/DDBJ databases">
        <title>Genomic analysis of 38 Legionella species identifies large and diverse effector repertoires.</title>
        <authorList>
            <person name="Burstein D."/>
            <person name="Amaro F."/>
            <person name="Zusman T."/>
            <person name="Lifshitz Z."/>
            <person name="Cohen O."/>
            <person name="Gilbert J.A."/>
            <person name="Pupko T."/>
            <person name="Shuman H.A."/>
            <person name="Segal G."/>
        </authorList>
    </citation>
    <scope>NUCLEOTIDE SEQUENCE [LARGE SCALE GENOMIC DNA]</scope>
    <source>
        <strain evidence="1 2">CDC#1442-AUS-E</strain>
    </source>
</reference>
<dbReference type="EMBL" id="LNYS01000017">
    <property type="protein sequence ID" value="KTD48062.1"/>
    <property type="molecule type" value="Genomic_DNA"/>
</dbReference>
<dbReference type="RefSeq" id="WP_058508229.1">
    <property type="nucleotide sequence ID" value="NZ_CAAAIK010000054.1"/>
</dbReference>
<comment type="caution">
    <text evidence="1">The sequence shown here is derived from an EMBL/GenBank/DDBJ whole genome shotgun (WGS) entry which is preliminary data.</text>
</comment>
<dbReference type="AlphaFoldDB" id="A0A0W0XUC5"/>
<keyword evidence="2" id="KW-1185">Reference proteome</keyword>
<proteinExistence type="predicted"/>
<organism evidence="1 2">
    <name type="scientific">Legionella quinlivanii</name>
    <dbReference type="NCBI Taxonomy" id="45073"/>
    <lineage>
        <taxon>Bacteria</taxon>
        <taxon>Pseudomonadati</taxon>
        <taxon>Pseudomonadota</taxon>
        <taxon>Gammaproteobacteria</taxon>
        <taxon>Legionellales</taxon>
        <taxon>Legionellaceae</taxon>
        <taxon>Legionella</taxon>
    </lineage>
</organism>
<sequence>MLSIGDTVYWLSQAQHDADEGTFPLDISIQKERIEEIITGESGHALYRTDYDRHLKAEETFPSAEEALKALIEQCETLLLSPDTEEASFFALSD</sequence>
<dbReference type="PATRIC" id="fig|45073.5.peg.2254"/>
<accession>A0A0W0XUC5</accession>
<name>A0A0W0XUC5_9GAMM</name>